<protein>
    <submittedName>
        <fullName evidence="7">Zinc knuckle domain-containing protein</fullName>
    </submittedName>
</protein>
<evidence type="ECO:0000256" key="3">
    <source>
        <dbReference type="ARBA" id="ARBA00022833"/>
    </source>
</evidence>
<dbReference type="EMBL" id="MIGC01001670">
    <property type="protein sequence ID" value="PHJ22447.1"/>
    <property type="molecule type" value="Genomic_DNA"/>
</dbReference>
<keyword evidence="2 4" id="KW-0863">Zinc-finger</keyword>
<comment type="caution">
    <text evidence="7">The sequence shown here is derived from an EMBL/GenBank/DDBJ whole genome shotgun (WGS) entry which is preliminary data.</text>
</comment>
<keyword evidence="8" id="KW-1185">Reference proteome</keyword>
<dbReference type="InterPro" id="IPR001878">
    <property type="entry name" value="Znf_CCHC"/>
</dbReference>
<dbReference type="GO" id="GO:0008270">
    <property type="term" value="F:zinc ion binding"/>
    <property type="evidence" value="ECO:0007669"/>
    <property type="project" value="UniProtKB-KW"/>
</dbReference>
<evidence type="ECO:0000313" key="8">
    <source>
        <dbReference type="Proteomes" id="UP000221165"/>
    </source>
</evidence>
<dbReference type="SMART" id="SM00343">
    <property type="entry name" value="ZnF_C2HC"/>
    <property type="match status" value="1"/>
</dbReference>
<gene>
    <name evidence="7" type="ORF">CSUI_003708</name>
</gene>
<feature type="domain" description="CCHC-type" evidence="6">
    <location>
        <begin position="81"/>
        <end position="96"/>
    </location>
</feature>
<keyword evidence="3" id="KW-0862">Zinc</keyword>
<sequence>MPASVSRVPMPESNRVSVSSTLRTNAIWKDLVKYDPYAPATNGKDIGCSGTRVEALQAKARELFALARMTGSIAARIPGACRKCNEVGHFAYQCKNMIRIADSPKESTGRAWEKVVNEEDEKKLCEELGIAQVEDGADDSTSTSAGDSPSPSKSGRRTSQSSPGHMFWYDPRALPPSRRTRSKEKKRGRPDDCDCKAQRKRHKQHHKRRHHRH</sequence>
<dbReference type="OrthoDB" id="31154at2759"/>
<dbReference type="PANTHER" id="PTHR31437">
    <property type="entry name" value="SREK1IP1 FAMILY MEMBER"/>
    <property type="match status" value="1"/>
</dbReference>
<evidence type="ECO:0000256" key="4">
    <source>
        <dbReference type="PROSITE-ProRule" id="PRU00047"/>
    </source>
</evidence>
<dbReference type="AlphaFoldDB" id="A0A2C6KZU4"/>
<name>A0A2C6KZU4_9APIC</name>
<dbReference type="Pfam" id="PF00098">
    <property type="entry name" value="zf-CCHC"/>
    <property type="match status" value="1"/>
</dbReference>
<feature type="compositionally biased region" description="Basic residues" evidence="5">
    <location>
        <begin position="198"/>
        <end position="213"/>
    </location>
</feature>
<feature type="compositionally biased region" description="Basic residues" evidence="5">
    <location>
        <begin position="178"/>
        <end position="188"/>
    </location>
</feature>
<feature type="compositionally biased region" description="Low complexity" evidence="5">
    <location>
        <begin position="139"/>
        <end position="152"/>
    </location>
</feature>
<dbReference type="PANTHER" id="PTHR31437:SF1">
    <property type="entry name" value="PROTEIN SREK1IP1"/>
    <property type="match status" value="1"/>
</dbReference>
<dbReference type="RefSeq" id="XP_067924124.1">
    <property type="nucleotide sequence ID" value="XM_068063903.1"/>
</dbReference>
<evidence type="ECO:0000313" key="7">
    <source>
        <dbReference type="EMBL" id="PHJ22447.1"/>
    </source>
</evidence>
<reference evidence="7 8" key="1">
    <citation type="journal article" date="2017" name="Int. J. Parasitol.">
        <title>The genome of the protozoan parasite Cystoisospora suis and a reverse vaccinology approach to identify vaccine candidates.</title>
        <authorList>
            <person name="Palmieri N."/>
            <person name="Shrestha A."/>
            <person name="Ruttkowski B."/>
            <person name="Beck T."/>
            <person name="Vogl C."/>
            <person name="Tomley F."/>
            <person name="Blake D.P."/>
            <person name="Joachim A."/>
        </authorList>
    </citation>
    <scope>NUCLEOTIDE SEQUENCE [LARGE SCALE GENOMIC DNA]</scope>
    <source>
        <strain evidence="7 8">Wien I</strain>
    </source>
</reference>
<dbReference type="SUPFAM" id="SSF57756">
    <property type="entry name" value="Retrovirus zinc finger-like domains"/>
    <property type="match status" value="1"/>
</dbReference>
<dbReference type="InterPro" id="IPR036875">
    <property type="entry name" value="Znf_CCHC_sf"/>
</dbReference>
<keyword evidence="1" id="KW-0479">Metal-binding</keyword>
<organism evidence="7 8">
    <name type="scientific">Cystoisospora suis</name>
    <dbReference type="NCBI Taxonomy" id="483139"/>
    <lineage>
        <taxon>Eukaryota</taxon>
        <taxon>Sar</taxon>
        <taxon>Alveolata</taxon>
        <taxon>Apicomplexa</taxon>
        <taxon>Conoidasida</taxon>
        <taxon>Coccidia</taxon>
        <taxon>Eucoccidiorida</taxon>
        <taxon>Eimeriorina</taxon>
        <taxon>Sarcocystidae</taxon>
        <taxon>Cystoisospora</taxon>
    </lineage>
</organism>
<feature type="region of interest" description="Disordered" evidence="5">
    <location>
        <begin position="133"/>
        <end position="213"/>
    </location>
</feature>
<dbReference type="Proteomes" id="UP000221165">
    <property type="component" value="Unassembled WGS sequence"/>
</dbReference>
<evidence type="ECO:0000256" key="2">
    <source>
        <dbReference type="ARBA" id="ARBA00022771"/>
    </source>
</evidence>
<dbReference type="GO" id="GO:0003676">
    <property type="term" value="F:nucleic acid binding"/>
    <property type="evidence" value="ECO:0007669"/>
    <property type="project" value="InterPro"/>
</dbReference>
<evidence type="ECO:0000256" key="1">
    <source>
        <dbReference type="ARBA" id="ARBA00022723"/>
    </source>
</evidence>
<proteinExistence type="predicted"/>
<evidence type="ECO:0000256" key="5">
    <source>
        <dbReference type="SAM" id="MobiDB-lite"/>
    </source>
</evidence>
<dbReference type="VEuPathDB" id="ToxoDB:CSUI_003708"/>
<evidence type="ECO:0000259" key="6">
    <source>
        <dbReference type="PROSITE" id="PS50158"/>
    </source>
</evidence>
<dbReference type="PROSITE" id="PS50158">
    <property type="entry name" value="ZF_CCHC"/>
    <property type="match status" value="1"/>
</dbReference>
<accession>A0A2C6KZU4</accession>
<dbReference type="GeneID" id="94427114"/>